<dbReference type="InterPro" id="IPR003892">
    <property type="entry name" value="CUE"/>
</dbReference>
<feature type="compositionally biased region" description="Basic residues" evidence="1">
    <location>
        <begin position="415"/>
        <end position="444"/>
    </location>
</feature>
<dbReference type="PROSITE" id="PS51140">
    <property type="entry name" value="CUE"/>
    <property type="match status" value="1"/>
</dbReference>
<proteinExistence type="predicted"/>
<protein>
    <submittedName>
        <fullName evidence="3">ARAD1D10406p</fullName>
    </submittedName>
</protein>
<reference evidence="3" key="1">
    <citation type="submission" date="2014-02" db="EMBL/GenBank/DDBJ databases">
        <authorList>
            <person name="Genoscope - CEA"/>
        </authorList>
    </citation>
    <scope>NUCLEOTIDE SEQUENCE</scope>
    <source>
        <strain evidence="3">LS3</strain>
    </source>
</reference>
<sequence length="444" mass="50107">MLVAPYPPAEIRKQVPLRTWKRAISNWVTALKLSPDDSFIAAYLREQSRSTEDSRDSRDDSDNKLLRAEVFYSIINGKALQSPSPEQVRDFVIVYGPTNVTKTCSYILALPQSDAVIRKLSKLLLHSVQENDSNAITVASVLASNGTLIRKLASDEWLVMLDSIGSSQSMKMASLARAGLDSPDPADVASIVDMFPQVDRKKAADILKSVPSVDAAIAHLLEHADQIEQDNASTAKESKPQAKKTGPIAQFGKKEKKLDADETFNSRNKELIMKLAAEEQEYEDELDDTYEEAEAHTGDTPASAAALNAIEKYLWDYLNRLPDLFARTARKSKQRQEMKRRTEWTDEQIEGWARNIEKNPTVKRRLEDKYMFRGNNADPEEQELDLPEPSQPQPQSQAQTRPQSQQQQKSNPQRDRHRKEKNKARVGNHNRKSGHAKKMAKMNA</sequence>
<dbReference type="EMBL" id="HG937694">
    <property type="protein sequence ID" value="CDP37390.1"/>
    <property type="molecule type" value="Genomic_DNA"/>
</dbReference>
<evidence type="ECO:0000313" key="3">
    <source>
        <dbReference type="EMBL" id="CDP37390.1"/>
    </source>
</evidence>
<dbReference type="AlphaFoldDB" id="A0A060T8D3"/>
<evidence type="ECO:0000256" key="1">
    <source>
        <dbReference type="SAM" id="MobiDB-lite"/>
    </source>
</evidence>
<feature type="compositionally biased region" description="Low complexity" evidence="1">
    <location>
        <begin position="393"/>
        <end position="411"/>
    </location>
</feature>
<gene>
    <name evidence="3" type="ORF">GNLVRS02_ARAD1D10406g</name>
</gene>
<evidence type="ECO:0000259" key="2">
    <source>
        <dbReference type="PROSITE" id="PS51140"/>
    </source>
</evidence>
<organism evidence="3">
    <name type="scientific">Blastobotrys adeninivorans</name>
    <name type="common">Yeast</name>
    <name type="synonym">Arxula adeninivorans</name>
    <dbReference type="NCBI Taxonomy" id="409370"/>
    <lineage>
        <taxon>Eukaryota</taxon>
        <taxon>Fungi</taxon>
        <taxon>Dikarya</taxon>
        <taxon>Ascomycota</taxon>
        <taxon>Saccharomycotina</taxon>
        <taxon>Dipodascomycetes</taxon>
        <taxon>Dipodascales</taxon>
        <taxon>Trichomonascaceae</taxon>
        <taxon>Blastobotrys</taxon>
    </lineage>
</organism>
<reference evidence="3" key="2">
    <citation type="submission" date="2014-06" db="EMBL/GenBank/DDBJ databases">
        <title>The complete genome of Blastobotrys (Arxula) adeninivorans LS3 - a yeast of biotechnological interest.</title>
        <authorList>
            <person name="Kunze G."/>
            <person name="Gaillardin C."/>
            <person name="Czernicka M."/>
            <person name="Durrens P."/>
            <person name="Martin T."/>
            <person name="Boer E."/>
            <person name="Gabaldon T."/>
            <person name="Cruz J."/>
            <person name="Talla E."/>
            <person name="Marck C."/>
            <person name="Goffeau A."/>
            <person name="Barbe V."/>
            <person name="Baret P."/>
            <person name="Baronian K."/>
            <person name="Beier S."/>
            <person name="Bleykasten C."/>
            <person name="Bode R."/>
            <person name="Casaregola S."/>
            <person name="Despons L."/>
            <person name="Fairhead C."/>
            <person name="Giersberg M."/>
            <person name="Gierski P."/>
            <person name="Hahnel U."/>
            <person name="Hartmann A."/>
            <person name="Jankowska D."/>
            <person name="Jubin C."/>
            <person name="Jung P."/>
            <person name="Lafontaine I."/>
            <person name="Leh-Louis V."/>
            <person name="Lemaire M."/>
            <person name="Marcet-Houben M."/>
            <person name="Mascher M."/>
            <person name="Morel G."/>
            <person name="Richard G.-F."/>
            <person name="Riechen J."/>
            <person name="Sacerdot C."/>
            <person name="Sarkar A."/>
            <person name="Savel G."/>
            <person name="Schacherer J."/>
            <person name="Sherman D."/>
            <person name="Straub M.-L."/>
            <person name="Stein N."/>
            <person name="Thierry A."/>
            <person name="Trautwein-Schult A."/>
            <person name="Westhof E."/>
            <person name="Worch S."/>
            <person name="Dujon B."/>
            <person name="Souciet J.-L."/>
            <person name="Wincker P."/>
            <person name="Scholz U."/>
            <person name="Neuveglise N."/>
        </authorList>
    </citation>
    <scope>NUCLEOTIDE SEQUENCE</scope>
    <source>
        <strain evidence="3">LS3</strain>
    </source>
</reference>
<feature type="region of interest" description="Disordered" evidence="1">
    <location>
        <begin position="230"/>
        <end position="257"/>
    </location>
</feature>
<accession>A0A060T8D3</accession>
<feature type="domain" description="CUE" evidence="2">
    <location>
        <begin position="183"/>
        <end position="227"/>
    </location>
</feature>
<dbReference type="GO" id="GO:0043130">
    <property type="term" value="F:ubiquitin binding"/>
    <property type="evidence" value="ECO:0007669"/>
    <property type="project" value="InterPro"/>
</dbReference>
<dbReference type="PhylomeDB" id="A0A060T8D3"/>
<feature type="region of interest" description="Disordered" evidence="1">
    <location>
        <begin position="376"/>
        <end position="444"/>
    </location>
</feature>
<name>A0A060T8D3_BLAAD</name>